<dbReference type="PANTHER" id="PTHR34569">
    <property type="entry name" value="EXPRESSED PROTEIN"/>
    <property type="match status" value="1"/>
</dbReference>
<keyword evidence="2" id="KW-1185">Reference proteome</keyword>
<evidence type="ECO:0000313" key="1">
    <source>
        <dbReference type="EMBL" id="KMZ73541.1"/>
    </source>
</evidence>
<reference evidence="2" key="1">
    <citation type="journal article" date="2016" name="Nature">
        <title>The genome of the seagrass Zostera marina reveals angiosperm adaptation to the sea.</title>
        <authorList>
            <person name="Olsen J.L."/>
            <person name="Rouze P."/>
            <person name="Verhelst B."/>
            <person name="Lin Y.-C."/>
            <person name="Bayer T."/>
            <person name="Collen J."/>
            <person name="Dattolo E."/>
            <person name="De Paoli E."/>
            <person name="Dittami S."/>
            <person name="Maumus F."/>
            <person name="Michel G."/>
            <person name="Kersting A."/>
            <person name="Lauritano C."/>
            <person name="Lohaus R."/>
            <person name="Toepel M."/>
            <person name="Tonon T."/>
            <person name="Vanneste K."/>
            <person name="Amirebrahimi M."/>
            <person name="Brakel J."/>
            <person name="Bostroem C."/>
            <person name="Chovatia M."/>
            <person name="Grimwood J."/>
            <person name="Jenkins J.W."/>
            <person name="Jueterbock A."/>
            <person name="Mraz A."/>
            <person name="Stam W.T."/>
            <person name="Tice H."/>
            <person name="Bornberg-Bauer E."/>
            <person name="Green P.J."/>
            <person name="Pearson G.A."/>
            <person name="Procaccini G."/>
            <person name="Duarte C.M."/>
            <person name="Schmutz J."/>
            <person name="Reusch T.B.H."/>
            <person name="Van de Peer Y."/>
        </authorList>
    </citation>
    <scope>NUCLEOTIDE SEQUENCE [LARGE SCALE GENOMIC DNA]</scope>
    <source>
        <strain evidence="2">cv. Finnish</strain>
    </source>
</reference>
<protein>
    <submittedName>
        <fullName evidence="1">Uncharacterized protein</fullName>
    </submittedName>
</protein>
<sequence>MAPLSEEGIDEDEHPALQRWMTVPLLSKAKLSKKGSSFSSLLLVERINISDEGINGLDNNYTSLSDLLQDDQSSPRLQSPTSCYDIPIKNMLVKQAAYAYLQPKTSPKPQIDQSWFGSILLPSDEAEPHRSSDGCKGFVGYIFKMFVVVIKRVLD</sequence>
<dbReference type="PANTHER" id="PTHR34569:SF2">
    <property type="entry name" value="EXPRESSED PROTEIN"/>
    <property type="match status" value="1"/>
</dbReference>
<comment type="caution">
    <text evidence="1">The sequence shown here is derived from an EMBL/GenBank/DDBJ whole genome shotgun (WGS) entry which is preliminary data.</text>
</comment>
<name>A0A0K9PX12_ZOSMR</name>
<dbReference type="OrthoDB" id="682663at2759"/>
<organism evidence="1 2">
    <name type="scientific">Zostera marina</name>
    <name type="common">Eelgrass</name>
    <dbReference type="NCBI Taxonomy" id="29655"/>
    <lineage>
        <taxon>Eukaryota</taxon>
        <taxon>Viridiplantae</taxon>
        <taxon>Streptophyta</taxon>
        <taxon>Embryophyta</taxon>
        <taxon>Tracheophyta</taxon>
        <taxon>Spermatophyta</taxon>
        <taxon>Magnoliopsida</taxon>
        <taxon>Liliopsida</taxon>
        <taxon>Zosteraceae</taxon>
        <taxon>Zostera</taxon>
    </lineage>
</organism>
<dbReference type="EMBL" id="LFYR01000569">
    <property type="protein sequence ID" value="KMZ73541.1"/>
    <property type="molecule type" value="Genomic_DNA"/>
</dbReference>
<proteinExistence type="predicted"/>
<dbReference type="Proteomes" id="UP000036987">
    <property type="component" value="Unassembled WGS sequence"/>
</dbReference>
<accession>A0A0K9PX12</accession>
<gene>
    <name evidence="1" type="ORF">ZOSMA_146G00160</name>
</gene>
<evidence type="ECO:0000313" key="2">
    <source>
        <dbReference type="Proteomes" id="UP000036987"/>
    </source>
</evidence>
<dbReference type="AlphaFoldDB" id="A0A0K9PX12"/>